<evidence type="ECO:0000256" key="1">
    <source>
        <dbReference type="SAM" id="MobiDB-lite"/>
    </source>
</evidence>
<protein>
    <submittedName>
        <fullName evidence="2">Uncharacterized protein</fullName>
    </submittedName>
</protein>
<dbReference type="AlphaFoldDB" id="A0A5K0XFK3"/>
<name>A0A5K0XFK3_9MAGN</name>
<sequence>MDECVLCKVYQRCAYKQKKQSAKGNSDVHVPNEMEEGCKMSNNEYVDVVVSKEVVDPPAKRQCTEELQTTSCDNTSRMPSRIFIPLALECLQTATLMEKHYELRTPKGETDDLAGHGQTIKTKRLNSTSMLEHYRLLAPEPERDGPFAPQNHQPSSPTTGLLQPVVASSITPKHINSLMASTDQRPTMISNLAADTPNSMGSTMLSSVPQKHQPRCDFISTNGSAVSPSAYAHEWADWMKLVPLEESVPFGILEVGPRTDAEYEKSAGSYLDDEQFTTSWDIDLWSFS</sequence>
<reference evidence="2" key="1">
    <citation type="submission" date="2019-09" db="EMBL/GenBank/DDBJ databases">
        <authorList>
            <person name="Zhang L."/>
        </authorList>
    </citation>
    <scope>NUCLEOTIDE SEQUENCE</scope>
</reference>
<dbReference type="EMBL" id="LR721776">
    <property type="protein sequence ID" value="VVV64195.1"/>
    <property type="molecule type" value="Genomic_DNA"/>
</dbReference>
<gene>
    <name evidence="2" type="ORF">NYM_LOCUS6330</name>
</gene>
<proteinExistence type="predicted"/>
<organism evidence="2">
    <name type="scientific">Nymphaea colorata</name>
    <name type="common">pocket water lily</name>
    <dbReference type="NCBI Taxonomy" id="210225"/>
    <lineage>
        <taxon>Eukaryota</taxon>
        <taxon>Viridiplantae</taxon>
        <taxon>Streptophyta</taxon>
        <taxon>Embryophyta</taxon>
        <taxon>Tracheophyta</taxon>
        <taxon>Spermatophyta</taxon>
        <taxon>Magnoliopsida</taxon>
        <taxon>Nymphaeales</taxon>
        <taxon>Nymphaeaceae</taxon>
        <taxon>Nymphaea</taxon>
    </lineage>
</organism>
<feature type="compositionally biased region" description="Polar residues" evidence="1">
    <location>
        <begin position="150"/>
        <end position="160"/>
    </location>
</feature>
<accession>A0A5K0XFK3</accession>
<feature type="region of interest" description="Disordered" evidence="1">
    <location>
        <begin position="140"/>
        <end position="160"/>
    </location>
</feature>
<evidence type="ECO:0000313" key="2">
    <source>
        <dbReference type="EMBL" id="VVV64195.1"/>
    </source>
</evidence>